<name>A0AAN0S7Z9_9ENTR</name>
<organism evidence="1 2">
    <name type="scientific">Cedecea neteri</name>
    <dbReference type="NCBI Taxonomy" id="158822"/>
    <lineage>
        <taxon>Bacteria</taxon>
        <taxon>Pseudomonadati</taxon>
        <taxon>Pseudomonadota</taxon>
        <taxon>Gammaproteobacteria</taxon>
        <taxon>Enterobacterales</taxon>
        <taxon>Enterobacteriaceae</taxon>
        <taxon>Cedecea</taxon>
    </lineage>
</organism>
<evidence type="ECO:0000313" key="2">
    <source>
        <dbReference type="Proteomes" id="UP000029516"/>
    </source>
</evidence>
<reference evidence="1 2" key="1">
    <citation type="submission" date="2014-09" db="EMBL/GenBank/DDBJ databases">
        <authorList>
            <person name="Chan K.-G."/>
        </authorList>
    </citation>
    <scope>NUCLEOTIDE SEQUENCE [LARGE SCALE GENOMIC DNA]</scope>
    <source>
        <strain evidence="1 2">M006</strain>
    </source>
</reference>
<accession>A0AAN0S7Z9</accession>
<proteinExistence type="predicted"/>
<dbReference type="KEGG" id="cem:LH23_18295"/>
<gene>
    <name evidence="1" type="ORF">LH23_18295</name>
</gene>
<evidence type="ECO:0000313" key="1">
    <source>
        <dbReference type="EMBL" id="AIR62535.1"/>
    </source>
</evidence>
<dbReference type="EMBL" id="CP009458">
    <property type="protein sequence ID" value="AIR62535.1"/>
    <property type="molecule type" value="Genomic_DNA"/>
</dbReference>
<sequence length="231" mass="26343">MMLVDISLQMIQARIEVRILMMKKIITINTNYVKRYAKNINDKNDICNFDGLLPAVDGISAVSWEWHGYSRREYGGELLKKIFSTLTDNDSDNIHLMVQLSPEQPNTAIVNYKKTWGLIESSGVKTDVFWGKKSFIDKGNKDLVLTGVCCADSCIASDIQKLINVDEKLFFSNLSPDLIDTHVSVRGRMEKWIENILHNDGVIFFLLGRFDESDSEVVAIGKEFTLRNIMR</sequence>
<protein>
    <submittedName>
        <fullName evidence="1">Uncharacterized protein</fullName>
    </submittedName>
</protein>
<dbReference type="Proteomes" id="UP000029516">
    <property type="component" value="Chromosome"/>
</dbReference>
<dbReference type="AlphaFoldDB" id="A0AAN0S7Z9"/>